<dbReference type="Pfam" id="PF04333">
    <property type="entry name" value="MlaA"/>
    <property type="match status" value="1"/>
</dbReference>
<dbReference type="GO" id="GO:0016020">
    <property type="term" value="C:membrane"/>
    <property type="evidence" value="ECO:0007669"/>
    <property type="project" value="InterPro"/>
</dbReference>
<keyword evidence="4" id="KW-0449">Lipoprotein</keyword>
<comment type="similarity">
    <text evidence="1">Belongs to the MlaA family.</text>
</comment>
<dbReference type="PANTHER" id="PTHR30035:SF3">
    <property type="entry name" value="INTERMEMBRANE PHOSPHOLIPID TRANSPORT SYSTEM LIPOPROTEIN MLAA"/>
    <property type="match status" value="1"/>
</dbReference>
<dbReference type="EMBL" id="CP115920">
    <property type="protein sequence ID" value="XCD15278.1"/>
    <property type="molecule type" value="Genomic_DNA"/>
</dbReference>
<keyword evidence="2" id="KW-0732">Signal</keyword>
<dbReference type="KEGG" id="vck:PG915_11865"/>
<evidence type="ECO:0000256" key="3">
    <source>
        <dbReference type="SAM" id="MobiDB-lite"/>
    </source>
</evidence>
<dbReference type="GO" id="GO:0120010">
    <property type="term" value="P:intermembrane phospholipid transfer"/>
    <property type="evidence" value="ECO:0007669"/>
    <property type="project" value="TreeGrafter"/>
</dbReference>
<dbReference type="AlphaFoldDB" id="A0AAU8BGW5"/>
<feature type="region of interest" description="Disordered" evidence="3">
    <location>
        <begin position="30"/>
        <end position="56"/>
    </location>
</feature>
<reference evidence="4" key="1">
    <citation type="submission" date="2023-01" db="EMBL/GenBank/DDBJ databases">
        <title>Vibrio sp. CB1-14 genome sequencing.</title>
        <authorList>
            <person name="Otstavnykh N."/>
            <person name="Isaeva M."/>
            <person name="Meleshko D."/>
        </authorList>
    </citation>
    <scope>NUCLEOTIDE SEQUENCE</scope>
    <source>
        <strain evidence="4">CB1-14</strain>
    </source>
</reference>
<dbReference type="RefSeq" id="WP_353496713.1">
    <property type="nucleotide sequence ID" value="NZ_CP115920.1"/>
</dbReference>
<dbReference type="PRINTS" id="PR01805">
    <property type="entry name" value="VACJLIPOPROT"/>
</dbReference>
<accession>A0AAU8BGW5</accession>
<evidence type="ECO:0000256" key="1">
    <source>
        <dbReference type="ARBA" id="ARBA00010634"/>
    </source>
</evidence>
<evidence type="ECO:0000256" key="2">
    <source>
        <dbReference type="ARBA" id="ARBA00022729"/>
    </source>
</evidence>
<organism evidence="4">
    <name type="scientific">Vibrio chaetopteri</name>
    <dbReference type="NCBI Taxonomy" id="3016528"/>
    <lineage>
        <taxon>Bacteria</taxon>
        <taxon>Pseudomonadati</taxon>
        <taxon>Pseudomonadota</taxon>
        <taxon>Gammaproteobacteria</taxon>
        <taxon>Vibrionales</taxon>
        <taxon>Vibrionaceae</taxon>
        <taxon>Vibrio</taxon>
    </lineage>
</organism>
<proteinExistence type="inferred from homology"/>
<dbReference type="InterPro" id="IPR007428">
    <property type="entry name" value="MlaA"/>
</dbReference>
<protein>
    <submittedName>
        <fullName evidence="4">VacJ family lipoprotein</fullName>
    </submittedName>
</protein>
<gene>
    <name evidence="4" type="ORF">PG915_11865</name>
</gene>
<evidence type="ECO:0000313" key="4">
    <source>
        <dbReference type="EMBL" id="XCD15278.1"/>
    </source>
</evidence>
<dbReference type="PANTHER" id="PTHR30035">
    <property type="entry name" value="LIPOPROTEIN VACJ-RELATED"/>
    <property type="match status" value="1"/>
</dbReference>
<name>A0AAU8BGW5_9VIBR</name>
<sequence length="306" mass="33634">MQSAITGKKSTLFAVFVSSVFLFGCSSAPKDNQVPSTQEATATPIVSQSTDASVENTNAPKDAVNEYSVEASQSSVDLNSDTSVGTDVYDPFEGFNRAMFTFNYDYLDPYFVRPVSLAYVNYTPVPVRSGVSNFLANLDEPFSVVNNAVMGNGSKAFDHFNRFWINSTLGLLGFIDIASAAGIEKHDKKEFGDAIGHYGVGTGPYFMVPGYGPITLREGADVVDGLYPPISFLNFWASLGKWALEGMEKRALVVSQEATLERSPDPYALTRDIYIQRQNYNAEVVSDEVDEEQEAYIDDYLDSFDE</sequence>